<proteinExistence type="predicted"/>
<organism evidence="1 2">
    <name type="scientific">Prolemur simus</name>
    <name type="common">Greater bamboo lemur</name>
    <name type="synonym">Hapalemur simus</name>
    <dbReference type="NCBI Taxonomy" id="1328070"/>
    <lineage>
        <taxon>Eukaryota</taxon>
        <taxon>Metazoa</taxon>
        <taxon>Chordata</taxon>
        <taxon>Craniata</taxon>
        <taxon>Vertebrata</taxon>
        <taxon>Euteleostomi</taxon>
        <taxon>Mammalia</taxon>
        <taxon>Eutheria</taxon>
        <taxon>Euarchontoglires</taxon>
        <taxon>Primates</taxon>
        <taxon>Strepsirrhini</taxon>
        <taxon>Lemuriformes</taxon>
        <taxon>Lemuridae</taxon>
        <taxon>Prolemur</taxon>
    </lineage>
</organism>
<reference evidence="1" key="1">
    <citation type="submission" date="2025-08" db="UniProtKB">
        <authorList>
            <consortium name="Ensembl"/>
        </authorList>
    </citation>
    <scope>IDENTIFICATION</scope>
</reference>
<dbReference type="Ensembl" id="ENSPSMT00000005316.1">
    <property type="protein sequence ID" value="ENSPSMP00000004402.1"/>
    <property type="gene ID" value="ENSPSMG00000003535.1"/>
</dbReference>
<dbReference type="AlphaFoldDB" id="A0A8C8YMT2"/>
<accession>A0A8C8YMT2</accession>
<evidence type="ECO:0000313" key="2">
    <source>
        <dbReference type="Proteomes" id="UP000694414"/>
    </source>
</evidence>
<dbReference type="Proteomes" id="UP000694414">
    <property type="component" value="Unplaced"/>
</dbReference>
<protein>
    <submittedName>
        <fullName evidence="1">Uncharacterized protein</fullName>
    </submittedName>
</protein>
<dbReference type="GeneTree" id="ENSGT01050000248316"/>
<sequence length="58" mass="6607">LSINGLPSYLEKIPAAHLPRRHKILIELLKQIPTALEEKTPLSLRKIILREGEKLRAS</sequence>
<keyword evidence="2" id="KW-1185">Reference proteome</keyword>
<name>A0A8C8YMT2_PROSS</name>
<reference evidence="1" key="2">
    <citation type="submission" date="2025-09" db="UniProtKB">
        <authorList>
            <consortium name="Ensembl"/>
        </authorList>
    </citation>
    <scope>IDENTIFICATION</scope>
</reference>
<evidence type="ECO:0000313" key="1">
    <source>
        <dbReference type="Ensembl" id="ENSPSMP00000004402.1"/>
    </source>
</evidence>